<evidence type="ECO:0000313" key="2">
    <source>
        <dbReference type="EMBL" id="KAJ6262093.1"/>
    </source>
</evidence>
<dbReference type="EMBL" id="JAQGDS010000003">
    <property type="protein sequence ID" value="KAJ6262093.1"/>
    <property type="molecule type" value="Genomic_DNA"/>
</dbReference>
<dbReference type="AlphaFoldDB" id="A0AAD6J0B7"/>
<accession>A0AAD6J0B7</accession>
<organism evidence="2 3">
    <name type="scientific">Drechslerella dactyloides</name>
    <name type="common">Nematode-trapping fungus</name>
    <name type="synonym">Arthrobotrys dactyloides</name>
    <dbReference type="NCBI Taxonomy" id="74499"/>
    <lineage>
        <taxon>Eukaryota</taxon>
        <taxon>Fungi</taxon>
        <taxon>Dikarya</taxon>
        <taxon>Ascomycota</taxon>
        <taxon>Pezizomycotina</taxon>
        <taxon>Orbiliomycetes</taxon>
        <taxon>Orbiliales</taxon>
        <taxon>Orbiliaceae</taxon>
        <taxon>Drechslerella</taxon>
    </lineage>
</organism>
<sequence length="143" mass="15742">MTVVPRPKFETSSRDQSKVRREATCWKNTGRLAVCTLPFWAENTTYEPPEERRNANKTSVRNIKLPAKGHDDGYVAHTDVSNVSSSSKADLRNAQDARTAALLSHSPGFNCYLGLHPVAAFASLLQFPRPAIGASMQLVICIN</sequence>
<feature type="region of interest" description="Disordered" evidence="1">
    <location>
        <begin position="1"/>
        <end position="21"/>
    </location>
</feature>
<feature type="compositionally biased region" description="Basic and acidic residues" evidence="1">
    <location>
        <begin position="7"/>
        <end position="21"/>
    </location>
</feature>
<evidence type="ECO:0000256" key="1">
    <source>
        <dbReference type="SAM" id="MobiDB-lite"/>
    </source>
</evidence>
<keyword evidence="3" id="KW-1185">Reference proteome</keyword>
<protein>
    <submittedName>
        <fullName evidence="2">Uncharacterized protein</fullName>
    </submittedName>
</protein>
<feature type="region of interest" description="Disordered" evidence="1">
    <location>
        <begin position="46"/>
        <end position="78"/>
    </location>
</feature>
<dbReference type="Proteomes" id="UP001221413">
    <property type="component" value="Unassembled WGS sequence"/>
</dbReference>
<evidence type="ECO:0000313" key="3">
    <source>
        <dbReference type="Proteomes" id="UP001221413"/>
    </source>
</evidence>
<name>A0AAD6J0B7_DREDA</name>
<comment type="caution">
    <text evidence="2">The sequence shown here is derived from an EMBL/GenBank/DDBJ whole genome shotgun (WGS) entry which is preliminary data.</text>
</comment>
<gene>
    <name evidence="2" type="ORF">Dda_2898</name>
</gene>
<proteinExistence type="predicted"/>
<reference evidence="2" key="1">
    <citation type="submission" date="2023-01" db="EMBL/GenBank/DDBJ databases">
        <title>The chitinases involved in constricting ring structure development in the nematode-trapping fungus Drechslerella dactyloides.</title>
        <authorList>
            <person name="Wang R."/>
            <person name="Zhang L."/>
            <person name="Tang P."/>
            <person name="Li S."/>
            <person name="Liang L."/>
        </authorList>
    </citation>
    <scope>NUCLEOTIDE SEQUENCE</scope>
    <source>
        <strain evidence="2">YMF1.00031</strain>
    </source>
</reference>